<dbReference type="InterPro" id="IPR050281">
    <property type="entry name" value="Flavin_monoamine_oxidase"/>
</dbReference>
<name>A0A2B4S1P2_STYPI</name>
<feature type="domain" description="FAD dependent oxidoreductase" evidence="1">
    <location>
        <begin position="10"/>
        <end position="405"/>
    </location>
</feature>
<organism evidence="3 4">
    <name type="scientific">Stylophora pistillata</name>
    <name type="common">Smooth cauliflower coral</name>
    <dbReference type="NCBI Taxonomy" id="50429"/>
    <lineage>
        <taxon>Eukaryota</taxon>
        <taxon>Metazoa</taxon>
        <taxon>Cnidaria</taxon>
        <taxon>Anthozoa</taxon>
        <taxon>Hexacorallia</taxon>
        <taxon>Scleractinia</taxon>
        <taxon>Astrocoeniina</taxon>
        <taxon>Pocilloporidae</taxon>
        <taxon>Stylophora</taxon>
    </lineage>
</organism>
<gene>
    <name evidence="3" type="ORF">AWC38_SpisGene10799</name>
</gene>
<reference evidence="4" key="1">
    <citation type="journal article" date="2017" name="bioRxiv">
        <title>Comparative analysis of the genomes of Stylophora pistillata and Acropora digitifera provides evidence for extensive differences between species of corals.</title>
        <authorList>
            <person name="Voolstra C.R."/>
            <person name="Li Y."/>
            <person name="Liew Y.J."/>
            <person name="Baumgarten S."/>
            <person name="Zoccola D."/>
            <person name="Flot J.-F."/>
            <person name="Tambutte S."/>
            <person name="Allemand D."/>
            <person name="Aranda M."/>
        </authorList>
    </citation>
    <scope>NUCLEOTIDE SEQUENCE [LARGE SCALE GENOMIC DNA]</scope>
</reference>
<dbReference type="SUPFAM" id="SSF51905">
    <property type="entry name" value="FAD/NAD(P)-binding domain"/>
    <property type="match status" value="2"/>
</dbReference>
<dbReference type="Pfam" id="PF01593">
    <property type="entry name" value="Amino_oxidase"/>
    <property type="match status" value="1"/>
</dbReference>
<dbReference type="GO" id="GO:0001716">
    <property type="term" value="F:L-amino-acid oxidase activity"/>
    <property type="evidence" value="ECO:0007669"/>
    <property type="project" value="TreeGrafter"/>
</dbReference>
<dbReference type="Gene3D" id="3.90.660.10">
    <property type="match status" value="1"/>
</dbReference>
<dbReference type="GO" id="GO:0009063">
    <property type="term" value="P:amino acid catabolic process"/>
    <property type="evidence" value="ECO:0007669"/>
    <property type="project" value="TreeGrafter"/>
</dbReference>
<dbReference type="PANTHER" id="PTHR10742:SF342">
    <property type="entry name" value="AMINE OXIDASE"/>
    <property type="match status" value="1"/>
</dbReference>
<dbReference type="Gene3D" id="1.10.10.1620">
    <property type="match status" value="1"/>
</dbReference>
<dbReference type="Pfam" id="PF01266">
    <property type="entry name" value="DAO"/>
    <property type="match status" value="1"/>
</dbReference>
<feature type="domain" description="Amine oxidase" evidence="2">
    <location>
        <begin position="504"/>
        <end position="1028"/>
    </location>
</feature>
<evidence type="ECO:0000259" key="1">
    <source>
        <dbReference type="Pfam" id="PF01266"/>
    </source>
</evidence>
<evidence type="ECO:0000313" key="4">
    <source>
        <dbReference type="Proteomes" id="UP000225706"/>
    </source>
</evidence>
<protein>
    <submittedName>
        <fullName evidence="3">Putative bifunctional amine oxidase</fullName>
    </submittedName>
</protein>
<keyword evidence="4" id="KW-1185">Reference proteome</keyword>
<dbReference type="AlphaFoldDB" id="A0A2B4S1P2"/>
<dbReference type="EMBL" id="LSMT01000172">
    <property type="protein sequence ID" value="PFX24604.1"/>
    <property type="molecule type" value="Genomic_DNA"/>
</dbReference>
<dbReference type="Gene3D" id="3.30.9.10">
    <property type="entry name" value="D-Amino Acid Oxidase, subunit A, domain 2"/>
    <property type="match status" value="1"/>
</dbReference>
<dbReference type="InterPro" id="IPR006076">
    <property type="entry name" value="FAD-dep_OxRdtase"/>
</dbReference>
<dbReference type="OrthoDB" id="5980077at2759"/>
<evidence type="ECO:0000259" key="2">
    <source>
        <dbReference type="Pfam" id="PF01593"/>
    </source>
</evidence>
<dbReference type="InterPro" id="IPR002937">
    <property type="entry name" value="Amino_oxidase"/>
</dbReference>
<accession>A0A2B4S1P2</accession>
<comment type="caution">
    <text evidence="3">The sequence shown here is derived from an EMBL/GenBank/DDBJ whole genome shotgun (WGS) entry which is preliminary data.</text>
</comment>
<dbReference type="SUPFAM" id="SSF54373">
    <property type="entry name" value="FAD-linked reductases, C-terminal domain"/>
    <property type="match status" value="1"/>
</dbReference>
<dbReference type="Proteomes" id="UP000225706">
    <property type="component" value="Unassembled WGS sequence"/>
</dbReference>
<dbReference type="Gene3D" id="3.50.50.60">
    <property type="entry name" value="FAD/NAD(P)-binding domain"/>
    <property type="match status" value="2"/>
</dbReference>
<dbReference type="PANTHER" id="PTHR10742">
    <property type="entry name" value="FLAVIN MONOAMINE OXIDASE"/>
    <property type="match status" value="1"/>
</dbReference>
<sequence length="1043" mass="117981">MASSVSELYDVVVVGGGPMGLSAAYQCAVKEGKKVMVIEKYKFGNACGSSPGFGRQFRICYSERYLCQLAIESGKEWDKLMQELNDSSLVDRTGCLWFGDATVESSEGNIDKAVQNLKELGVGDYDLLEGKEAIQSDERFTFISDAVNDIDKPKALYVGDGGTINVPAVIEGLCKMLKRSSTAQLVENAPTKCIDYSLDDEVRVWIDKQPFCIRTKKVILTPGSYINDLLSALTPTFTERINLTIYLWSSTYFIPSWPSASKEKWPIWYFFGQPNENNLNLYYGFPSEKKRPDYVRVAPAFTSSERFDFKLYPPDISDRPLDQDALKFTADFVKKSMPSLVPQLLIEEQSTCLAGFAESSDSDDDGVGFVLDFLPDARSNNRILLFTGGWGMKFVPVIGKVLADLAIKGTTEYSKLIKPWNINRGVLVKERGSTNTAQQSVKCTRLQRATMFQKWLRIHDDDKDSSGRRNGLNYAFQTWDQKEEPECCSKTKNPKKVIVVGAGMAGLVAAFELAQVGHDVIVLEGQTRIGGRVYTLGEKDGFEKGLHAEAGAMRLPCLPDAKTKTHFLTDFYVSGERFNLPLARFANYSEKAFLKFYNEEAVRIEDWSKDQLKWMNKLWPKWNETLIKNGLYDIANIDEYYNRTTQVITDQLLDLLNTPGVEPSEAWDQWIDLWSQFPLDGFLQSTYEAIMTKVEKKVLERKVRGKKFDIPLKSLEELKKYLPWPDAAITAYSVFTYTEQLDQSLVQYLRDQLGQWLSPDMHCIKGGMSLLPEAFTKRDNGGWNPDVCLHDKIHFNRTVKEIIYKFDIHDTENNCVKVKGYFSNSRQPFQERGDAVIVATPINILRQIKYIASKRTNHPPQDFHKAIEDIFTGPATKLFIQTKTRFWEKDGIKGGFSKTNLPIGQLHYPSNVTGEHPGEKGILLVYTWKTEALLFGSLDPTAALYEAVEQIATIHPEIKEQVETGAVCAWYNQPTAQGAYALLKPTQFENVRYLMEYPMANLFFAGEGLSFASGWIQGALESGLRAAYQFYIRNEGGWSTESK</sequence>
<proteinExistence type="predicted"/>
<evidence type="ECO:0000313" key="3">
    <source>
        <dbReference type="EMBL" id="PFX24604.1"/>
    </source>
</evidence>
<dbReference type="InterPro" id="IPR036188">
    <property type="entry name" value="FAD/NAD-bd_sf"/>
</dbReference>